<gene>
    <name evidence="3" type="ORF">B0I27_10497</name>
</gene>
<name>A0A2T0U596_9SPHI</name>
<dbReference type="InterPro" id="IPR036868">
    <property type="entry name" value="TusA-like_sf"/>
</dbReference>
<dbReference type="Gene3D" id="1.10.3910.10">
    <property type="entry name" value="SP0561-like"/>
    <property type="match status" value="1"/>
</dbReference>
<dbReference type="EMBL" id="PVTH01000004">
    <property type="protein sequence ID" value="PRY53089.1"/>
    <property type="molecule type" value="Genomic_DNA"/>
</dbReference>
<dbReference type="SUPFAM" id="SSF140683">
    <property type="entry name" value="SP0561-like"/>
    <property type="match status" value="1"/>
</dbReference>
<feature type="domain" description="DUF2249" evidence="2">
    <location>
        <begin position="98"/>
        <end position="159"/>
    </location>
</feature>
<feature type="domain" description="DUF2249" evidence="2">
    <location>
        <begin position="201"/>
        <end position="263"/>
    </location>
</feature>
<dbReference type="Proteomes" id="UP000238034">
    <property type="component" value="Unassembled WGS sequence"/>
</dbReference>
<protein>
    <submittedName>
        <fullName evidence="3">Uncharacterized protein DUF1858</fullName>
    </submittedName>
</protein>
<dbReference type="Pfam" id="PF08984">
    <property type="entry name" value="DUF1858"/>
    <property type="match status" value="1"/>
</dbReference>
<dbReference type="InterPro" id="IPR015077">
    <property type="entry name" value="DUF1858"/>
</dbReference>
<sequence>MVITRKTPIAELLKVDKDAVIRQLVELNPNFARLKNPLLRNTLARMVNIESACNMAGCEIAAFLDAMKHIGFVVQDQATDTVQIRPQATSAGRLFHRELDVRPILAQKEDPIKLILQTIHSLSDEHTLKLIAPFEPIPLIHMLSGKGYAHSVQQEEGSFITYFWKDPNAAKSQATPSDTQTKPRGADFESLALKYKDRLRTIDVRNLEMPQPMIMILENLQQMPDDEALFVYHKKLPVYLLPHLQERGYEHSTQPTEDGKMNLIIYKP</sequence>
<evidence type="ECO:0000313" key="4">
    <source>
        <dbReference type="Proteomes" id="UP000238034"/>
    </source>
</evidence>
<dbReference type="SUPFAM" id="SSF64307">
    <property type="entry name" value="SirA-like"/>
    <property type="match status" value="1"/>
</dbReference>
<dbReference type="InterPro" id="IPR038062">
    <property type="entry name" value="ScdA-like_N_sf"/>
</dbReference>
<dbReference type="RefSeq" id="WP_106292672.1">
    <property type="nucleotide sequence ID" value="NZ_PVTH01000004.1"/>
</dbReference>
<keyword evidence="4" id="KW-1185">Reference proteome</keyword>
<reference evidence="3 4" key="1">
    <citation type="submission" date="2018-03" db="EMBL/GenBank/DDBJ databases">
        <title>Genomic Encyclopedia of Type Strains, Phase III (KMG-III): the genomes of soil and plant-associated and newly described type strains.</title>
        <authorList>
            <person name="Whitman W."/>
        </authorList>
    </citation>
    <scope>NUCLEOTIDE SEQUENCE [LARGE SCALE GENOMIC DNA]</scope>
    <source>
        <strain evidence="3 4">CGMCC 1.9313</strain>
    </source>
</reference>
<proteinExistence type="predicted"/>
<organism evidence="3 4">
    <name type="scientific">Arcticibacter pallidicorallinus</name>
    <dbReference type="NCBI Taxonomy" id="1259464"/>
    <lineage>
        <taxon>Bacteria</taxon>
        <taxon>Pseudomonadati</taxon>
        <taxon>Bacteroidota</taxon>
        <taxon>Sphingobacteriia</taxon>
        <taxon>Sphingobacteriales</taxon>
        <taxon>Sphingobacteriaceae</taxon>
        <taxon>Arcticibacter</taxon>
    </lineage>
</organism>
<evidence type="ECO:0000259" key="1">
    <source>
        <dbReference type="Pfam" id="PF08984"/>
    </source>
</evidence>
<dbReference type="Pfam" id="PF10006">
    <property type="entry name" value="DUF2249"/>
    <property type="match status" value="2"/>
</dbReference>
<feature type="domain" description="DUF1858" evidence="1">
    <location>
        <begin position="3"/>
        <end position="63"/>
    </location>
</feature>
<dbReference type="InterPro" id="IPR018720">
    <property type="entry name" value="DUF2249"/>
</dbReference>
<dbReference type="OrthoDB" id="128918at2"/>
<evidence type="ECO:0000259" key="2">
    <source>
        <dbReference type="Pfam" id="PF10006"/>
    </source>
</evidence>
<accession>A0A2T0U596</accession>
<comment type="caution">
    <text evidence="3">The sequence shown here is derived from an EMBL/GenBank/DDBJ whole genome shotgun (WGS) entry which is preliminary data.</text>
</comment>
<evidence type="ECO:0000313" key="3">
    <source>
        <dbReference type="EMBL" id="PRY53089.1"/>
    </source>
</evidence>
<dbReference type="AlphaFoldDB" id="A0A2T0U596"/>